<evidence type="ECO:0000256" key="1">
    <source>
        <dbReference type="ARBA" id="ARBA00009861"/>
    </source>
</evidence>
<dbReference type="EMBL" id="JBBPBK010000011">
    <property type="protein sequence ID" value="KAK9275341.1"/>
    <property type="molecule type" value="Genomic_DNA"/>
</dbReference>
<dbReference type="InterPro" id="IPR050317">
    <property type="entry name" value="Plant_Fungal_Acyltransferase"/>
</dbReference>
<comment type="caution">
    <text evidence="4">The sequence shown here is derived from an EMBL/GenBank/DDBJ whole genome shotgun (WGS) entry which is preliminary data.</text>
</comment>
<reference evidence="4 5" key="1">
    <citation type="journal article" date="2024" name="Plant J.">
        <title>Genome sequences and population genomics reveal climatic adaptation and genomic divergence between two closely related sweetgum species.</title>
        <authorList>
            <person name="Xu W.Q."/>
            <person name="Ren C.Q."/>
            <person name="Zhang X.Y."/>
            <person name="Comes H.P."/>
            <person name="Liu X.H."/>
            <person name="Li Y.G."/>
            <person name="Kettle C.J."/>
            <person name="Jalonen R."/>
            <person name="Gaisberger H."/>
            <person name="Ma Y.Z."/>
            <person name="Qiu Y.X."/>
        </authorList>
    </citation>
    <scope>NUCLEOTIDE SEQUENCE [LARGE SCALE GENOMIC DNA]</scope>
    <source>
        <strain evidence="4">Hangzhou</strain>
    </source>
</reference>
<evidence type="ECO:0000313" key="5">
    <source>
        <dbReference type="Proteomes" id="UP001415857"/>
    </source>
</evidence>
<evidence type="ECO:0000313" key="4">
    <source>
        <dbReference type="EMBL" id="KAK9275341.1"/>
    </source>
</evidence>
<keyword evidence="3" id="KW-0012">Acyltransferase</keyword>
<comment type="similarity">
    <text evidence="1">Belongs to the plant acyltransferase family.</text>
</comment>
<proteinExistence type="inferred from homology"/>
<accession>A0AAP0REJ7</accession>
<evidence type="ECO:0000256" key="2">
    <source>
        <dbReference type="ARBA" id="ARBA00022679"/>
    </source>
</evidence>
<evidence type="ECO:0000256" key="3">
    <source>
        <dbReference type="ARBA" id="ARBA00023315"/>
    </source>
</evidence>
<keyword evidence="5" id="KW-1185">Reference proteome</keyword>
<dbReference type="FunFam" id="3.30.559.10:FF:000008">
    <property type="entry name" value="Tryptamine hydroxycinnamoyl transferase"/>
    <property type="match status" value="1"/>
</dbReference>
<organism evidence="4 5">
    <name type="scientific">Liquidambar formosana</name>
    <name type="common">Formosan gum</name>
    <dbReference type="NCBI Taxonomy" id="63359"/>
    <lineage>
        <taxon>Eukaryota</taxon>
        <taxon>Viridiplantae</taxon>
        <taxon>Streptophyta</taxon>
        <taxon>Embryophyta</taxon>
        <taxon>Tracheophyta</taxon>
        <taxon>Spermatophyta</taxon>
        <taxon>Magnoliopsida</taxon>
        <taxon>eudicotyledons</taxon>
        <taxon>Gunneridae</taxon>
        <taxon>Pentapetalae</taxon>
        <taxon>Saxifragales</taxon>
        <taxon>Altingiaceae</taxon>
        <taxon>Liquidambar</taxon>
    </lineage>
</organism>
<name>A0AAP0REJ7_LIQFO</name>
<dbReference type="AlphaFoldDB" id="A0AAP0REJ7"/>
<dbReference type="Pfam" id="PF02458">
    <property type="entry name" value="Transferase"/>
    <property type="match status" value="1"/>
</dbReference>
<dbReference type="InterPro" id="IPR023213">
    <property type="entry name" value="CAT-like_dom_sf"/>
</dbReference>
<sequence length="386" mass="42957">MLVCSKRALSNILVKFYPMAGRLGRDEDNRIEVQCNGEGVLFVVAQTGATLDDFGDFTPNSEQRKLVPSVDYSGDISSYPLLLFQVTFFECGGVSIGIGSHHTLADGSCMLHFIKTWSDMARGLPIKIPPFIDRTILQSRDPPTPAFNHMEYDPPPSMNTPIKNPEFQSDPKGPSVAMFKITLDQLDTLKAKAKKNGNKVNYSTYETLTAHVWRCTSKARGLPDDQPTKLYMVTDGRSRLVPPLPPGFLGNVLFTATSIATSSDLLSEPLICTMNRIHDELSRMDDDYMRSALDYLELQPDLSALIRGAHTFQSPNLNVNSWSRLPIYDADFGWGRPMYAGPCSIVYEGTAYILPSPAHDGSLSLAISLETDQMQHFQKFFYDFDG</sequence>
<keyword evidence="2" id="KW-0808">Transferase</keyword>
<dbReference type="Proteomes" id="UP001415857">
    <property type="component" value="Unassembled WGS sequence"/>
</dbReference>
<gene>
    <name evidence="4" type="ORF">L1049_022605</name>
</gene>
<protein>
    <submittedName>
        <fullName evidence="4">Uncharacterized protein</fullName>
    </submittedName>
</protein>
<dbReference type="PANTHER" id="PTHR31642:SF11">
    <property type="entry name" value="SHIKIMATE O-HYDROXYCINNAMOYLTRANSFERASE"/>
    <property type="match status" value="1"/>
</dbReference>
<dbReference type="GO" id="GO:0016747">
    <property type="term" value="F:acyltransferase activity, transferring groups other than amino-acyl groups"/>
    <property type="evidence" value="ECO:0007669"/>
    <property type="project" value="TreeGrafter"/>
</dbReference>
<dbReference type="Gene3D" id="3.30.559.10">
    <property type="entry name" value="Chloramphenicol acetyltransferase-like domain"/>
    <property type="match status" value="2"/>
</dbReference>
<dbReference type="PANTHER" id="PTHR31642">
    <property type="entry name" value="TRICHOTHECENE 3-O-ACETYLTRANSFERASE"/>
    <property type="match status" value="1"/>
</dbReference>